<evidence type="ECO:0000256" key="7">
    <source>
        <dbReference type="ARBA" id="ARBA00023237"/>
    </source>
</evidence>
<evidence type="ECO:0000256" key="3">
    <source>
        <dbReference type="ARBA" id="ARBA00022452"/>
    </source>
</evidence>
<dbReference type="InterPro" id="IPR037066">
    <property type="entry name" value="Plug_dom_sf"/>
</dbReference>
<dbReference type="PANTHER" id="PTHR30069:SF28">
    <property type="entry name" value="TONB-DEPENDENT RECEPTOR YNCD-RELATED"/>
    <property type="match status" value="1"/>
</dbReference>
<keyword evidence="7 8" id="KW-0998">Cell outer membrane</keyword>
<organism evidence="13 14">
    <name type="scientific">Lichenicola cladoniae</name>
    <dbReference type="NCBI Taxonomy" id="1484109"/>
    <lineage>
        <taxon>Bacteria</taxon>
        <taxon>Pseudomonadati</taxon>
        <taxon>Pseudomonadota</taxon>
        <taxon>Alphaproteobacteria</taxon>
        <taxon>Acetobacterales</taxon>
        <taxon>Acetobacteraceae</taxon>
        <taxon>Lichenicola</taxon>
    </lineage>
</organism>
<evidence type="ECO:0000256" key="5">
    <source>
        <dbReference type="ARBA" id="ARBA00023077"/>
    </source>
</evidence>
<evidence type="ECO:0000256" key="6">
    <source>
        <dbReference type="ARBA" id="ARBA00023136"/>
    </source>
</evidence>
<name>A0A6M8HHF6_9PROT</name>
<dbReference type="GO" id="GO:0044718">
    <property type="term" value="P:siderophore transmembrane transport"/>
    <property type="evidence" value="ECO:0007669"/>
    <property type="project" value="TreeGrafter"/>
</dbReference>
<dbReference type="PROSITE" id="PS52016">
    <property type="entry name" value="TONB_DEPENDENT_REC_3"/>
    <property type="match status" value="1"/>
</dbReference>
<evidence type="ECO:0000313" key="13">
    <source>
        <dbReference type="EMBL" id="QKE89062.1"/>
    </source>
</evidence>
<protein>
    <submittedName>
        <fullName evidence="13">TonB-dependent receptor</fullName>
    </submittedName>
</protein>
<dbReference type="PANTHER" id="PTHR30069">
    <property type="entry name" value="TONB-DEPENDENT OUTER MEMBRANE RECEPTOR"/>
    <property type="match status" value="1"/>
</dbReference>
<comment type="subcellular location">
    <subcellularLocation>
        <location evidence="1 8">Cell outer membrane</location>
        <topology evidence="1 8">Multi-pass membrane protein</topology>
    </subcellularLocation>
</comment>
<evidence type="ECO:0000256" key="10">
    <source>
        <dbReference type="SAM" id="SignalP"/>
    </source>
</evidence>
<dbReference type="RefSeq" id="WP_239478948.1">
    <property type="nucleotide sequence ID" value="NZ_CP053708.1"/>
</dbReference>
<keyword evidence="13" id="KW-0675">Receptor</keyword>
<reference evidence="13 14" key="1">
    <citation type="journal article" date="2014" name="World J. Microbiol. Biotechnol.">
        <title>Biodiversity and physiological characteristics of Antarctic and Arctic lichens-associated bacteria.</title>
        <authorList>
            <person name="Lee Y.M."/>
            <person name="Kim E.H."/>
            <person name="Lee H.K."/>
            <person name="Hong S.G."/>
        </authorList>
    </citation>
    <scope>NUCLEOTIDE SEQUENCE [LARGE SCALE GENOMIC DNA]</scope>
    <source>
        <strain evidence="13 14">PAMC 26569</strain>
    </source>
</reference>
<keyword evidence="6 8" id="KW-0472">Membrane</keyword>
<dbReference type="GO" id="GO:0009279">
    <property type="term" value="C:cell outer membrane"/>
    <property type="evidence" value="ECO:0007669"/>
    <property type="project" value="UniProtKB-SubCell"/>
</dbReference>
<dbReference type="InterPro" id="IPR039426">
    <property type="entry name" value="TonB-dep_rcpt-like"/>
</dbReference>
<dbReference type="Pfam" id="PF07715">
    <property type="entry name" value="Plug"/>
    <property type="match status" value="1"/>
</dbReference>
<dbReference type="Gene3D" id="2.170.130.10">
    <property type="entry name" value="TonB-dependent receptor, plug domain"/>
    <property type="match status" value="1"/>
</dbReference>
<evidence type="ECO:0000256" key="9">
    <source>
        <dbReference type="RuleBase" id="RU003357"/>
    </source>
</evidence>
<dbReference type="Pfam" id="PF00593">
    <property type="entry name" value="TonB_dep_Rec_b-barrel"/>
    <property type="match status" value="1"/>
</dbReference>
<evidence type="ECO:0000256" key="1">
    <source>
        <dbReference type="ARBA" id="ARBA00004571"/>
    </source>
</evidence>
<sequence>MSSPSRAYAARRRHLLLALLVPVPACFPPGPAMAQEAPERITVTGISKAPAPVRPAGQTVYSTSRATYANTPALSVADMLVTVPGVSAVTGNGPRDVAISIRGSDDRQTYGLRNIQVLEDGFPMTQPDGLARADLIDPHAYAGADVVQGPASTVYGNYAVDGAILFHTRDGADLQGVELGSDFGSYGLSNQYITAGVAGRGYDLMVFGSDVRGDGFIANSRYDTSTENVKLRIDLGPRDRLVFKVVNNVTDTRLPVRLSLDQYGRNPYQKGCSNLGQAGCGSVSLYRNGAYGPVQAVSPQAAGLGRFDRRTIVGLRWEHDLDRSTVWRTQFTYDERDIDQPTSSTSYVGPYDSYDVSSDVTRNGQMFGLPVTSFAGVNWNYLDYGSQVYNLTPLGGATLGSLSQTAYGHQWNGGARFQEEIRFAPHWKGVVGLGGEYSDLGATETIFSDTATGSSRRFITGNRFYFNLAPEGALIYTPSSDWTLHGRVGTGYGTPQTSNLFVTPQGLFGNNTKLNSQSNVGVDLGAEWHPSADLTLQATGFYEFFRNELVSQTAGVNLQSYTFNAPASEHRGVELGADWTPLPRFVPGARLLLTYTYDNQIYTNYTEALANSTTSRSFSRNGNAIPGVVPNVLDVRLVYDRASGGFEGVGGFLEFSFRDGFWLDNANLLKAPGVGLFNLDLHYDPPRRMKLLHRFHIFFEIQNLADRTYVASASNLSDSLTSAGVQAGASVIAAKTGSIYAGAPRSFFGGVRVKF</sequence>
<accession>A0A6M8HHF6</accession>
<proteinExistence type="inferred from homology"/>
<dbReference type="GO" id="GO:0015344">
    <property type="term" value="F:siderophore uptake transmembrane transporter activity"/>
    <property type="evidence" value="ECO:0007669"/>
    <property type="project" value="TreeGrafter"/>
</dbReference>
<gene>
    <name evidence="13" type="ORF">HN018_02450</name>
</gene>
<keyword evidence="10" id="KW-0732">Signal</keyword>
<dbReference type="Proteomes" id="UP000500767">
    <property type="component" value="Chromosome"/>
</dbReference>
<keyword evidence="3 8" id="KW-1134">Transmembrane beta strand</keyword>
<evidence type="ECO:0000256" key="4">
    <source>
        <dbReference type="ARBA" id="ARBA00022692"/>
    </source>
</evidence>
<evidence type="ECO:0000259" key="12">
    <source>
        <dbReference type="Pfam" id="PF07715"/>
    </source>
</evidence>
<comment type="similarity">
    <text evidence="8 9">Belongs to the TonB-dependent receptor family.</text>
</comment>
<keyword evidence="5 9" id="KW-0798">TonB box</keyword>
<feature type="domain" description="TonB-dependent receptor-like beta-barrel" evidence="11">
    <location>
        <begin position="287"/>
        <end position="704"/>
    </location>
</feature>
<feature type="signal peptide" evidence="10">
    <location>
        <begin position="1"/>
        <end position="34"/>
    </location>
</feature>
<dbReference type="InterPro" id="IPR000531">
    <property type="entry name" value="Beta-barrel_TonB"/>
</dbReference>
<evidence type="ECO:0000256" key="8">
    <source>
        <dbReference type="PROSITE-ProRule" id="PRU01360"/>
    </source>
</evidence>
<feature type="chain" id="PRO_5027097568" evidence="10">
    <location>
        <begin position="35"/>
        <end position="755"/>
    </location>
</feature>
<dbReference type="AlphaFoldDB" id="A0A6M8HHF6"/>
<evidence type="ECO:0000259" key="11">
    <source>
        <dbReference type="Pfam" id="PF00593"/>
    </source>
</evidence>
<dbReference type="KEGG" id="lck:HN018_02450"/>
<dbReference type="SUPFAM" id="SSF56935">
    <property type="entry name" value="Porins"/>
    <property type="match status" value="1"/>
</dbReference>
<dbReference type="InterPro" id="IPR012910">
    <property type="entry name" value="Plug_dom"/>
</dbReference>
<feature type="domain" description="TonB-dependent receptor plug" evidence="12">
    <location>
        <begin position="55"/>
        <end position="162"/>
    </location>
</feature>
<keyword evidence="4 8" id="KW-0812">Transmembrane</keyword>
<keyword evidence="2 8" id="KW-0813">Transport</keyword>
<keyword evidence="14" id="KW-1185">Reference proteome</keyword>
<dbReference type="Gene3D" id="2.40.170.20">
    <property type="entry name" value="TonB-dependent receptor, beta-barrel domain"/>
    <property type="match status" value="1"/>
</dbReference>
<evidence type="ECO:0000256" key="2">
    <source>
        <dbReference type="ARBA" id="ARBA00022448"/>
    </source>
</evidence>
<dbReference type="InterPro" id="IPR036942">
    <property type="entry name" value="Beta-barrel_TonB_sf"/>
</dbReference>
<evidence type="ECO:0000313" key="14">
    <source>
        <dbReference type="Proteomes" id="UP000500767"/>
    </source>
</evidence>
<dbReference type="EMBL" id="CP053708">
    <property type="protein sequence ID" value="QKE89062.1"/>
    <property type="molecule type" value="Genomic_DNA"/>
</dbReference>